<dbReference type="InterPro" id="IPR041685">
    <property type="entry name" value="AAA_GajA/Old/RecF-like"/>
</dbReference>
<dbReference type="SUPFAM" id="SSF52540">
    <property type="entry name" value="P-loop containing nucleoside triphosphate hydrolases"/>
    <property type="match status" value="1"/>
</dbReference>
<organism evidence="3 4">
    <name type="scientific">Phocaeicola vulgatus str. 3775 SL</name>
    <name type="common">B</name>
    <name type="synonym">iv</name>
    <dbReference type="NCBI Taxonomy" id="1339350"/>
    <lineage>
        <taxon>Bacteria</taxon>
        <taxon>Pseudomonadati</taxon>
        <taxon>Bacteroidota</taxon>
        <taxon>Bacteroidia</taxon>
        <taxon>Bacteroidales</taxon>
        <taxon>Bacteroidaceae</taxon>
        <taxon>Phocaeicola</taxon>
    </lineage>
</organism>
<proteinExistence type="predicted"/>
<evidence type="ECO:0000259" key="2">
    <source>
        <dbReference type="Pfam" id="PF20469"/>
    </source>
</evidence>
<feature type="domain" description="Endonuclease GajA/Old nuclease/RecF-like AAA" evidence="1">
    <location>
        <begin position="123"/>
        <end position="337"/>
    </location>
</feature>
<dbReference type="Gene3D" id="3.40.50.300">
    <property type="entry name" value="P-loop containing nucleotide triphosphate hydrolases"/>
    <property type="match status" value="1"/>
</dbReference>
<evidence type="ECO:0000259" key="1">
    <source>
        <dbReference type="Pfam" id="PF13175"/>
    </source>
</evidence>
<dbReference type="PANTHER" id="PTHR43581:SF4">
    <property type="entry name" value="ATP_GTP PHOSPHATASE"/>
    <property type="match status" value="1"/>
</dbReference>
<gene>
    <name evidence="3" type="ORF">M097_2039</name>
</gene>
<evidence type="ECO:0000313" key="3">
    <source>
        <dbReference type="EMBL" id="KDS31391.1"/>
    </source>
</evidence>
<dbReference type="Proteomes" id="UP000028134">
    <property type="component" value="Unassembled WGS sequence"/>
</dbReference>
<reference evidence="3 4" key="1">
    <citation type="submission" date="2014-04" db="EMBL/GenBank/DDBJ databases">
        <authorList>
            <person name="Sears C."/>
            <person name="Carroll K."/>
            <person name="Sack B.R."/>
            <person name="Qadri F."/>
            <person name="Myers L.L."/>
            <person name="Chung G.-T."/>
            <person name="Escheverria P."/>
            <person name="Fraser C.M."/>
            <person name="Sadzewicz L."/>
            <person name="Shefchek K.A."/>
            <person name="Tallon L."/>
            <person name="Das S.P."/>
            <person name="Daugherty S."/>
            <person name="Mongodin E.F."/>
        </authorList>
    </citation>
    <scope>NUCLEOTIDE SEQUENCE [LARGE SCALE GENOMIC DNA]</scope>
    <source>
        <strain evidence="4">3775 SL(B) 10 (iv)</strain>
    </source>
</reference>
<dbReference type="PANTHER" id="PTHR43581">
    <property type="entry name" value="ATP/GTP PHOSPHATASE"/>
    <property type="match status" value="1"/>
</dbReference>
<dbReference type="InterPro" id="IPR051396">
    <property type="entry name" value="Bact_Antivir_Def_Nuclease"/>
</dbReference>
<feature type="domain" description="OLD protein-like TOPRIM" evidence="2">
    <location>
        <begin position="402"/>
        <end position="472"/>
    </location>
</feature>
<evidence type="ECO:0000313" key="4">
    <source>
        <dbReference type="Proteomes" id="UP000028134"/>
    </source>
</evidence>
<dbReference type="Pfam" id="PF20469">
    <property type="entry name" value="OLD-like_TOPRIM"/>
    <property type="match status" value="1"/>
</dbReference>
<sequence>MYLKTIYIKNFRGIKELKVSFNQKINVIIGSNGSYKTTLIDAIRLFYGWGDTNSNLEIGVEDFHRELIKDDNEENYEYTNNQITIEYTFDEMSDAQKGAFSDYIFMDSDKSILGRVTIEYHLDEKERVSRNYYSGIYEAQQKADYESFQLFKSYYLSALRDSTRDLMNVRNNILGRVIKRKIENNNTTESIKNIIKIANDELLKQKEVVETENGINNNLQNIFYKQPQQVGLQISQSRLEYIINVIKPYLPRTKGNGVNCSIWENSLGYNNLIYIATVLSDISDFQEDETNSICALFIEEPEAHLHPQIQINLYNFLKNAGLHVNTQVFVTTHSPTLTSRVPLENLILLNGDAYNLANCFVDREQENIVIEAKSKKKIKNNQVMYYKNMLSRYIDVTRSQLFFSKGALFVEGISEGLLMNAFSNILGKSLIENEIELVNVEGTAFGQFIMLFNSNDRMKRLPIKAAFITDGDQFTDSKKSKYNLDKLIENNYSLLNELRINIYASSETARVENMKAMSNKQKDITVKTGVKTLEYQIALSNVFNTKKQTQESIFYKYLRNDDVNLTNVEDYINTIESETLSVEEQRNIAILLWKCMPGKSDFAQQFACYLDSLPKTEREKFIVPEYIKEAITFLIP</sequence>
<protein>
    <submittedName>
        <fullName evidence="3">AAA ATPase domain protein</fullName>
    </submittedName>
</protein>
<comment type="caution">
    <text evidence="3">The sequence shown here is derived from an EMBL/GenBank/DDBJ whole genome shotgun (WGS) entry which is preliminary data.</text>
</comment>
<dbReference type="RefSeq" id="WP_032945537.1">
    <property type="nucleotide sequence ID" value="NZ_JNHI01000009.1"/>
</dbReference>
<accession>A0A078R9R2</accession>
<dbReference type="Pfam" id="PF13175">
    <property type="entry name" value="AAA_15"/>
    <property type="match status" value="2"/>
</dbReference>
<name>A0A078R9R2_PHOVU</name>
<dbReference type="InterPro" id="IPR027417">
    <property type="entry name" value="P-loop_NTPase"/>
</dbReference>
<dbReference type="EMBL" id="JNHI01000009">
    <property type="protein sequence ID" value="KDS31391.1"/>
    <property type="molecule type" value="Genomic_DNA"/>
</dbReference>
<dbReference type="AlphaFoldDB" id="A0A078R9R2"/>
<feature type="domain" description="Endonuclease GajA/Old nuclease/RecF-like AAA" evidence="1">
    <location>
        <begin position="1"/>
        <end position="92"/>
    </location>
</feature>
<dbReference type="InterPro" id="IPR034139">
    <property type="entry name" value="TOPRIM_OLD"/>
</dbReference>
<dbReference type="PATRIC" id="fig|1339350.3.peg.1960"/>
<dbReference type="CDD" id="cd01026">
    <property type="entry name" value="TOPRIM_OLD"/>
    <property type="match status" value="1"/>
</dbReference>